<evidence type="ECO:0000313" key="1">
    <source>
        <dbReference type="EMBL" id="PKU45253.1"/>
    </source>
</evidence>
<dbReference type="AlphaFoldDB" id="A0A2I0UGT0"/>
<proteinExistence type="predicted"/>
<reference evidence="2" key="1">
    <citation type="submission" date="2017-11" db="EMBL/GenBank/DDBJ databases">
        <authorList>
            <person name="Lima N.C."/>
            <person name="Parody-Merino A.M."/>
            <person name="Battley P.F."/>
            <person name="Fidler A.E."/>
            <person name="Prosdocimi F."/>
        </authorList>
    </citation>
    <scope>NUCLEOTIDE SEQUENCE [LARGE SCALE GENOMIC DNA]</scope>
</reference>
<dbReference type="EMBL" id="KZ505771">
    <property type="protein sequence ID" value="PKU45253.1"/>
    <property type="molecule type" value="Genomic_DNA"/>
</dbReference>
<keyword evidence="2" id="KW-1185">Reference proteome</keyword>
<name>A0A2I0UGT0_LIMLA</name>
<gene>
    <name evidence="1" type="ORF">llap_4450</name>
</gene>
<evidence type="ECO:0000313" key="2">
    <source>
        <dbReference type="Proteomes" id="UP000233556"/>
    </source>
</evidence>
<dbReference type="Proteomes" id="UP000233556">
    <property type="component" value="Unassembled WGS sequence"/>
</dbReference>
<sequence length="99" mass="10749">MATGCMADDKCSVRNEGACVTGGMGSDQASEKWHYGDTAKDYAKVKVDDSLLTVKEGDGDWLRNLSEITSGALRSHNGYKMEKEKRKKTRLFGGAILSA</sequence>
<protein>
    <submittedName>
        <fullName evidence="1">Uncharacterized protein</fullName>
    </submittedName>
</protein>
<reference evidence="2" key="2">
    <citation type="submission" date="2017-12" db="EMBL/GenBank/DDBJ databases">
        <title>Genome sequence of the Bar-tailed Godwit (Limosa lapponica baueri).</title>
        <authorList>
            <person name="Lima N.C.B."/>
            <person name="Parody-Merino A.M."/>
            <person name="Battley P.F."/>
            <person name="Fidler A.E."/>
            <person name="Prosdocimi F."/>
        </authorList>
    </citation>
    <scope>NUCLEOTIDE SEQUENCE [LARGE SCALE GENOMIC DNA]</scope>
</reference>
<organism evidence="1 2">
    <name type="scientific">Limosa lapponica baueri</name>
    <dbReference type="NCBI Taxonomy" id="1758121"/>
    <lineage>
        <taxon>Eukaryota</taxon>
        <taxon>Metazoa</taxon>
        <taxon>Chordata</taxon>
        <taxon>Craniata</taxon>
        <taxon>Vertebrata</taxon>
        <taxon>Euteleostomi</taxon>
        <taxon>Archelosauria</taxon>
        <taxon>Archosauria</taxon>
        <taxon>Dinosauria</taxon>
        <taxon>Saurischia</taxon>
        <taxon>Theropoda</taxon>
        <taxon>Coelurosauria</taxon>
        <taxon>Aves</taxon>
        <taxon>Neognathae</taxon>
        <taxon>Neoaves</taxon>
        <taxon>Charadriiformes</taxon>
        <taxon>Scolopacidae</taxon>
        <taxon>Limosa</taxon>
    </lineage>
</organism>
<accession>A0A2I0UGT0</accession>